<name>A0AAJ0CTX6_9HYPO</name>
<keyword evidence="2" id="KW-1185">Reference proteome</keyword>
<dbReference type="Proteomes" id="UP001251528">
    <property type="component" value="Unassembled WGS sequence"/>
</dbReference>
<protein>
    <recommendedName>
        <fullName evidence="3">Cell wall glycoprotein</fullName>
    </recommendedName>
</protein>
<sequence>MYAMKSVVLGSAVASASAIAGRTFGNATAPGVVYTTEVVTALTTFCPVGTHTVNSKTYTVTQATTLTITDCPCTVSKPVQPTSTPGQDECSKKCYDGYNACRSKPGANMSFCASEFVGCLGFNPYSNDGSLITPTACSKGPAPTGSPTPTGAPAPKDCAKGCYDEYNACRSKPGANMSFCASKFVGCLGYNPYSPDGSLVTPTACSKAAPTTLAPTNPAGTQPAGGKDCPAECSAAYNMCRGKPGANMSFCASKYADCLGYNPYGPDGSLITPTACSAGAKPTGGSALPTGTLPTGTGANPPAVTAGAGQMTPAMALLALGAVALL</sequence>
<dbReference type="AlphaFoldDB" id="A0AAJ0CTX6"/>
<gene>
    <name evidence="1" type="ORF">QQS21_004663</name>
</gene>
<proteinExistence type="predicted"/>
<dbReference type="EMBL" id="JASWJB010000070">
    <property type="protein sequence ID" value="KAK2601779.1"/>
    <property type="molecule type" value="Genomic_DNA"/>
</dbReference>
<comment type="caution">
    <text evidence="1">The sequence shown here is derived from an EMBL/GenBank/DDBJ whole genome shotgun (WGS) entry which is preliminary data.</text>
</comment>
<dbReference type="PANTHER" id="PTHR39602">
    <property type="entry name" value="ACW-9"/>
    <property type="match status" value="1"/>
</dbReference>
<dbReference type="PANTHER" id="PTHR39602:SF2">
    <property type="entry name" value="ACW-9"/>
    <property type="match status" value="1"/>
</dbReference>
<accession>A0AAJ0CTX6</accession>
<organism evidence="1 2">
    <name type="scientific">Conoideocrella luteorostrata</name>
    <dbReference type="NCBI Taxonomy" id="1105319"/>
    <lineage>
        <taxon>Eukaryota</taxon>
        <taxon>Fungi</taxon>
        <taxon>Dikarya</taxon>
        <taxon>Ascomycota</taxon>
        <taxon>Pezizomycotina</taxon>
        <taxon>Sordariomycetes</taxon>
        <taxon>Hypocreomycetidae</taxon>
        <taxon>Hypocreales</taxon>
        <taxon>Clavicipitaceae</taxon>
        <taxon>Conoideocrella</taxon>
    </lineage>
</organism>
<reference evidence="1" key="1">
    <citation type="submission" date="2023-06" db="EMBL/GenBank/DDBJ databases">
        <title>Conoideocrella luteorostrata (Hypocreales: Clavicipitaceae), a potential biocontrol fungus for elongate hemlock scale in United States Christmas tree production areas.</title>
        <authorList>
            <person name="Barrett H."/>
            <person name="Lovett B."/>
            <person name="Macias A.M."/>
            <person name="Stajich J.E."/>
            <person name="Kasson M.T."/>
        </authorList>
    </citation>
    <scope>NUCLEOTIDE SEQUENCE</scope>
    <source>
        <strain evidence="1">ARSEF 14590</strain>
    </source>
</reference>
<evidence type="ECO:0000313" key="1">
    <source>
        <dbReference type="EMBL" id="KAK2601779.1"/>
    </source>
</evidence>
<evidence type="ECO:0008006" key="3">
    <source>
        <dbReference type="Google" id="ProtNLM"/>
    </source>
</evidence>
<evidence type="ECO:0000313" key="2">
    <source>
        <dbReference type="Proteomes" id="UP001251528"/>
    </source>
</evidence>